<dbReference type="PROSITE" id="PS50943">
    <property type="entry name" value="HTH_CROC1"/>
    <property type="match status" value="1"/>
</dbReference>
<dbReference type="STRING" id="655353.SAMN04488056_112140"/>
<evidence type="ECO:0000259" key="1">
    <source>
        <dbReference type="PROSITE" id="PS50943"/>
    </source>
</evidence>
<proteinExistence type="predicted"/>
<dbReference type="GO" id="GO:0003677">
    <property type="term" value="F:DNA binding"/>
    <property type="evidence" value="ECO:0007669"/>
    <property type="project" value="InterPro"/>
</dbReference>
<dbReference type="InterPro" id="IPR001387">
    <property type="entry name" value="Cro/C1-type_HTH"/>
</dbReference>
<keyword evidence="3" id="KW-1185">Reference proteome</keyword>
<dbReference type="SMART" id="SM00530">
    <property type="entry name" value="HTH_XRE"/>
    <property type="match status" value="1"/>
</dbReference>
<dbReference type="EMBL" id="FOVR01000012">
    <property type="protein sequence ID" value="SFO77237.1"/>
    <property type="molecule type" value="Genomic_DNA"/>
</dbReference>
<dbReference type="Gene3D" id="1.10.260.40">
    <property type="entry name" value="lambda repressor-like DNA-binding domains"/>
    <property type="match status" value="1"/>
</dbReference>
<dbReference type="Pfam" id="PF01381">
    <property type="entry name" value="HTH_3"/>
    <property type="match status" value="1"/>
</dbReference>
<name>A0A1I5JWT0_9HYPH</name>
<feature type="domain" description="HTH cro/C1-type" evidence="1">
    <location>
        <begin position="16"/>
        <end position="70"/>
    </location>
</feature>
<dbReference type="CDD" id="cd00093">
    <property type="entry name" value="HTH_XRE"/>
    <property type="match status" value="1"/>
</dbReference>
<accession>A0A1I5JWT0</accession>
<dbReference type="OrthoDB" id="9797172at2"/>
<reference evidence="2 3" key="1">
    <citation type="submission" date="2016-10" db="EMBL/GenBank/DDBJ databases">
        <authorList>
            <person name="de Groot N.N."/>
        </authorList>
    </citation>
    <scope>NUCLEOTIDE SEQUENCE [LARGE SCALE GENOMIC DNA]</scope>
    <source>
        <strain evidence="2 3">CGMCC 1.9157</strain>
    </source>
</reference>
<sequence>MKKSPNEYDAYVGARVRMARSIAGISQEKLGEHLDITFQQIQKYEKGSNRISASKLVEISHALNKPISWFFEDIENNSKGDDGLETAFQSPLGSRLLRTFYQATNEQRKMIADLAATVVGGNQKQSAPAE</sequence>
<evidence type="ECO:0000313" key="3">
    <source>
        <dbReference type="Proteomes" id="UP000199236"/>
    </source>
</evidence>
<dbReference type="SUPFAM" id="SSF47413">
    <property type="entry name" value="lambda repressor-like DNA-binding domains"/>
    <property type="match status" value="1"/>
</dbReference>
<organism evidence="2 3">
    <name type="scientific">Cohaesibacter marisflavi</name>
    <dbReference type="NCBI Taxonomy" id="655353"/>
    <lineage>
        <taxon>Bacteria</taxon>
        <taxon>Pseudomonadati</taxon>
        <taxon>Pseudomonadota</taxon>
        <taxon>Alphaproteobacteria</taxon>
        <taxon>Hyphomicrobiales</taxon>
        <taxon>Cohaesibacteraceae</taxon>
    </lineage>
</organism>
<dbReference type="InterPro" id="IPR010982">
    <property type="entry name" value="Lambda_DNA-bd_dom_sf"/>
</dbReference>
<dbReference type="Proteomes" id="UP000199236">
    <property type="component" value="Unassembled WGS sequence"/>
</dbReference>
<gene>
    <name evidence="2" type="ORF">SAMN04488056_112140</name>
</gene>
<protein>
    <submittedName>
        <fullName evidence="2">Transcriptional regulator, contains XRE-family HTH domain</fullName>
    </submittedName>
</protein>
<dbReference type="RefSeq" id="WP_090074819.1">
    <property type="nucleotide sequence ID" value="NZ_FOVR01000012.1"/>
</dbReference>
<evidence type="ECO:0000313" key="2">
    <source>
        <dbReference type="EMBL" id="SFO77237.1"/>
    </source>
</evidence>
<dbReference type="AlphaFoldDB" id="A0A1I5JWT0"/>